<feature type="compositionally biased region" description="Basic and acidic residues" evidence="1">
    <location>
        <begin position="1318"/>
        <end position="1327"/>
    </location>
</feature>
<feature type="compositionally biased region" description="Basic and acidic residues" evidence="1">
    <location>
        <begin position="1037"/>
        <end position="1053"/>
    </location>
</feature>
<feature type="domain" description="C2H2-type" evidence="2">
    <location>
        <begin position="822"/>
        <end position="847"/>
    </location>
</feature>
<name>S3DA36_GLAL2</name>
<feature type="domain" description="C2H2-type" evidence="2">
    <location>
        <begin position="792"/>
        <end position="814"/>
    </location>
</feature>
<evidence type="ECO:0000313" key="4">
    <source>
        <dbReference type="Proteomes" id="UP000016922"/>
    </source>
</evidence>
<dbReference type="STRING" id="1116229.S3DA36"/>
<organism evidence="3 4">
    <name type="scientific">Glarea lozoyensis (strain ATCC 20868 / MF5171)</name>
    <dbReference type="NCBI Taxonomy" id="1116229"/>
    <lineage>
        <taxon>Eukaryota</taxon>
        <taxon>Fungi</taxon>
        <taxon>Dikarya</taxon>
        <taxon>Ascomycota</taxon>
        <taxon>Pezizomycotina</taxon>
        <taxon>Leotiomycetes</taxon>
        <taxon>Helotiales</taxon>
        <taxon>Helotiaceae</taxon>
        <taxon>Glarea</taxon>
    </lineage>
</organism>
<feature type="region of interest" description="Disordered" evidence="1">
    <location>
        <begin position="85"/>
        <end position="108"/>
    </location>
</feature>
<feature type="compositionally biased region" description="Basic and acidic residues" evidence="1">
    <location>
        <begin position="1264"/>
        <end position="1281"/>
    </location>
</feature>
<dbReference type="KEGG" id="glz:GLAREA_10991"/>
<dbReference type="InterPro" id="IPR013087">
    <property type="entry name" value="Znf_C2H2_type"/>
</dbReference>
<proteinExistence type="predicted"/>
<dbReference type="OrthoDB" id="4850289at2759"/>
<gene>
    <name evidence="3" type="ORF">GLAREA_10991</name>
</gene>
<dbReference type="SMART" id="SM00355">
    <property type="entry name" value="ZnF_C2H2"/>
    <property type="match status" value="6"/>
</dbReference>
<evidence type="ECO:0000256" key="1">
    <source>
        <dbReference type="SAM" id="MobiDB-lite"/>
    </source>
</evidence>
<feature type="domain" description="C2H2-type" evidence="2">
    <location>
        <begin position="939"/>
        <end position="965"/>
    </location>
</feature>
<feature type="domain" description="C2H2-type" evidence="2">
    <location>
        <begin position="685"/>
        <end position="710"/>
    </location>
</feature>
<evidence type="ECO:0000313" key="3">
    <source>
        <dbReference type="EMBL" id="EPE35292.1"/>
    </source>
</evidence>
<dbReference type="GeneID" id="19470033"/>
<dbReference type="HOGENOM" id="CLU_258701_0_0_1"/>
<dbReference type="RefSeq" id="XP_008077371.1">
    <property type="nucleotide sequence ID" value="XM_008079180.1"/>
</dbReference>
<feature type="domain" description="C2H2-type" evidence="2">
    <location>
        <begin position="653"/>
        <end position="677"/>
    </location>
</feature>
<feature type="region of interest" description="Disordered" evidence="1">
    <location>
        <begin position="306"/>
        <end position="370"/>
    </location>
</feature>
<feature type="region of interest" description="Disordered" evidence="1">
    <location>
        <begin position="1014"/>
        <end position="1336"/>
    </location>
</feature>
<feature type="domain" description="C2H2-type" evidence="2">
    <location>
        <begin position="723"/>
        <end position="748"/>
    </location>
</feature>
<dbReference type="Proteomes" id="UP000016922">
    <property type="component" value="Unassembled WGS sequence"/>
</dbReference>
<sequence>MAPSIPSSPRSTQPLSPRKQVTIASGTTTILHSPVATSTGPRKSALKKRPAEDDLQETPEPKKTFFGFNIPYLSDIFSPSAARERERAEEEEALLKEVSPKPKPPIISISPREHARMIADAVDATFAARNANQADRALNDRSRKLKWRPEITADDEEYINQEHFFTKLLSSKPMSVPSILEAHFEEAQILRIKPSLKNPSIIKVQEHDAKEYYKLLSKGGPFYGRGDNLTTKLTMLKFGFPVAPMTHTNLHNAGRDVLADDPEDEEIPGPKYQRIEHSEKPLEFLDSYSQRSFGFPMLRESEKEYQSYVGEEEEELNPKSGIQSLKEKKRRPSQVSPRNHKNPPPIYPDSKSPALGLRGGGGAGSTENLKPNYLYSYNRGRIQYEPTASDSEQTFLECAGTLLHFDPESGGWAFNVDQYKDRVSGENTTTKIFHDTREITKATFSEVFKSFIKNKINSRQRDWPLVVRPVDVERLEGFELPTEDYIPPKILSPRRSRSSSRKHSASKASPKKKVTIAPVVEVQNIEGVTDVSSSAQVLQTSVGLQNQAEGPRLNKERILKPRSAPVQIQRFDPWMAEERRLDRLQRESWLHDHSAIEPGQKPEPPLFGTPKDLLIGQTDALPRIYSHRLTPTDFNQVVEENQTARYKLLERIDACPLCPATFELDSAEERTNHFKLHADQIASAGKCPICESEQWMMMDMDQRRDHLAYHQKASPKEASFDKLDCPVCNKKLSKIGDTEDILFHMAEHTPGVLKYCDRCGLNIKACSQIELLNHKKICIDGPERLSDDDQLYFCDVCGRNRTHETEEQLVSHRKFCFLDKGVYCFKCGLDMTKISKENQQRHELRCHHPRGYRKKWCQKCGSDMSKMNDTDKKHHQQSCYAREPEPVSADSRKKEIQLLIQKQADLNAQNRAIESEIRSNLTALSTPGAGAARWAHDTGPCPVDGCQTSLSNYSPSQIIKHMKTHTDALHCPIIHQDGDVMCVHTAETGLPVSLNPQSQSVFDTLREKYAGFRERTTRATERLNAVSTVPRAHTTSPRKETRNSATSPRKEPQKVTFSSPIKKVHKPAVSPKKGQPSPRKSVPEETASSKKPFSRKRKLSTFQDESEFESESSFSSGDEEDEDMPPGASESDRHKSTKGRRGAKNADGSYRYEHLPDIPIPEEEVVPDSLNSPEKVEALQQSTKKRGTKNADGSYRYQHLPDIPIPEEEVVPDSLTSPEKLQPLTHKPVPVTPGKKRGKSVPPATKSPVKPKSPVKIKSAKGKNIAEEKEMMKAEKTETKRVTRNTRSSATPVPMESLVEPKKKVATPKKGRVKGKLKGKDKPRIEAAQKSWSRMV</sequence>
<feature type="compositionally biased region" description="Low complexity" evidence="1">
    <location>
        <begin position="1240"/>
        <end position="1252"/>
    </location>
</feature>
<evidence type="ECO:0000259" key="2">
    <source>
        <dbReference type="SMART" id="SM00355"/>
    </source>
</evidence>
<reference evidence="3 4" key="1">
    <citation type="journal article" date="2013" name="BMC Genomics">
        <title>Genomics-driven discovery of the pneumocandin biosynthetic gene cluster in the fungus Glarea lozoyensis.</title>
        <authorList>
            <person name="Chen L."/>
            <person name="Yue Q."/>
            <person name="Zhang X."/>
            <person name="Xiang M."/>
            <person name="Wang C."/>
            <person name="Li S."/>
            <person name="Che Y."/>
            <person name="Ortiz-Lopez F.J."/>
            <person name="Bills G.F."/>
            <person name="Liu X."/>
            <person name="An Z."/>
        </authorList>
    </citation>
    <scope>NUCLEOTIDE SEQUENCE [LARGE SCALE GENOMIC DNA]</scope>
    <source>
        <strain evidence="4">ATCC 20868 / MF5171</strain>
    </source>
</reference>
<feature type="compositionally biased region" description="Basic and acidic residues" evidence="1">
    <location>
        <begin position="85"/>
        <end position="100"/>
    </location>
</feature>
<dbReference type="eggNOG" id="ENOG502S79B">
    <property type="taxonomic scope" value="Eukaryota"/>
</dbReference>
<feature type="compositionally biased region" description="Basic residues" evidence="1">
    <location>
        <begin position="1304"/>
        <end position="1317"/>
    </location>
</feature>
<protein>
    <recommendedName>
        <fullName evidence="2">C2H2-type domain-containing protein</fullName>
    </recommendedName>
</protein>
<accession>S3DA36</accession>
<keyword evidence="4" id="KW-1185">Reference proteome</keyword>
<feature type="region of interest" description="Disordered" evidence="1">
    <location>
        <begin position="25"/>
        <end position="66"/>
    </location>
</feature>
<feature type="compositionally biased region" description="Basic residues" evidence="1">
    <location>
        <begin position="492"/>
        <end position="512"/>
    </location>
</feature>
<dbReference type="EMBL" id="KE145354">
    <property type="protein sequence ID" value="EPE35292.1"/>
    <property type="molecule type" value="Genomic_DNA"/>
</dbReference>
<feature type="region of interest" description="Disordered" evidence="1">
    <location>
        <begin position="489"/>
        <end position="512"/>
    </location>
</feature>
<feature type="compositionally biased region" description="Polar residues" evidence="1">
    <location>
        <begin position="25"/>
        <end position="41"/>
    </location>
</feature>